<reference evidence="4" key="1">
    <citation type="journal article" date="2011" name="MBio">
        <title>Novel metabolic attributes of the genus Cyanothece, comprising a group of unicellular nitrogen-fixing Cyanobacteria.</title>
        <authorList>
            <person name="Bandyopadhyay A."/>
            <person name="Elvitigala T."/>
            <person name="Welsh E."/>
            <person name="Stockel J."/>
            <person name="Liberton M."/>
            <person name="Min H."/>
            <person name="Sherman L.A."/>
            <person name="Pakrasi H.B."/>
        </authorList>
    </citation>
    <scope>NUCLEOTIDE SEQUENCE [LARGE SCALE GENOMIC DNA]</scope>
    <source>
        <strain evidence="4">PCC 7822</strain>
        <plasmid evidence="4">Cy782203</plasmid>
    </source>
</reference>
<feature type="domain" description="H repeat-associated protein N-terminal" evidence="2">
    <location>
        <begin position="8"/>
        <end position="92"/>
    </location>
</feature>
<dbReference type="PANTHER" id="PTHR30298">
    <property type="entry name" value="H REPEAT-ASSOCIATED PREDICTED TRANSPOSASE"/>
    <property type="match status" value="1"/>
</dbReference>
<proteinExistence type="predicted"/>
<dbReference type="GO" id="GO:0004803">
    <property type="term" value="F:transposase activity"/>
    <property type="evidence" value="ECO:0007669"/>
    <property type="project" value="InterPro"/>
</dbReference>
<evidence type="ECO:0000259" key="2">
    <source>
        <dbReference type="Pfam" id="PF13808"/>
    </source>
</evidence>
<dbReference type="NCBIfam" id="NF033564">
    <property type="entry name" value="transpos_ISAs1"/>
    <property type="match status" value="1"/>
</dbReference>
<dbReference type="InterPro" id="IPR002559">
    <property type="entry name" value="Transposase_11"/>
</dbReference>
<dbReference type="PANTHER" id="PTHR30298:SF0">
    <property type="entry name" value="PROTEIN YBFL-RELATED"/>
    <property type="match status" value="1"/>
</dbReference>
<keyword evidence="3" id="KW-0614">Plasmid</keyword>
<dbReference type="EMBL" id="CP002201">
    <property type="protein sequence ID" value="ADN18555.1"/>
    <property type="molecule type" value="Genomic_DNA"/>
</dbReference>
<dbReference type="InterPro" id="IPR051698">
    <property type="entry name" value="Transposase_11-like"/>
</dbReference>
<dbReference type="GO" id="GO:0003677">
    <property type="term" value="F:DNA binding"/>
    <property type="evidence" value="ECO:0007669"/>
    <property type="project" value="InterPro"/>
</dbReference>
<organism evidence="3 4">
    <name type="scientific">Gloeothece verrucosa (strain PCC 7822)</name>
    <name type="common">Cyanothece sp. (strain PCC 7822)</name>
    <dbReference type="NCBI Taxonomy" id="497965"/>
    <lineage>
        <taxon>Bacteria</taxon>
        <taxon>Bacillati</taxon>
        <taxon>Cyanobacteriota</taxon>
        <taxon>Cyanophyceae</taxon>
        <taxon>Oscillatoriophycideae</taxon>
        <taxon>Chroococcales</taxon>
        <taxon>Aphanothecaceae</taxon>
        <taxon>Gloeothece</taxon>
        <taxon>Gloeothece verrucosa</taxon>
    </lineage>
</organism>
<dbReference type="Proteomes" id="UP000008206">
    <property type="component" value="Plasmid Cy782203"/>
</dbReference>
<dbReference type="InterPro" id="IPR047647">
    <property type="entry name" value="ISAs1_transpos"/>
</dbReference>
<protein>
    <submittedName>
        <fullName evidence="3">Transposase IS4 family protein</fullName>
    </submittedName>
</protein>
<accession>E0UNM5</accession>
<keyword evidence="4" id="KW-1185">Reference proteome</keyword>
<evidence type="ECO:0000259" key="1">
    <source>
        <dbReference type="Pfam" id="PF01609"/>
    </source>
</evidence>
<evidence type="ECO:0000313" key="4">
    <source>
        <dbReference type="Proteomes" id="UP000008206"/>
    </source>
</evidence>
<dbReference type="Pfam" id="PF01609">
    <property type="entry name" value="DDE_Tnp_1"/>
    <property type="match status" value="1"/>
</dbReference>
<dbReference type="HOGENOM" id="CLU_046404_0_1_3"/>
<dbReference type="AlphaFoldDB" id="E0UNM5"/>
<gene>
    <name evidence="3" type="ordered locus">Cyan7822_6913</name>
</gene>
<dbReference type="Pfam" id="PF13808">
    <property type="entry name" value="DDE_Tnp_1_assoc"/>
    <property type="match status" value="1"/>
</dbReference>
<geneLocation type="plasmid" evidence="3 4">
    <name>Cy782203</name>
</geneLocation>
<sequence>MSEIAILQAFEGMPDERRGQGKRHSLSLCLALFTLAIAAGNQGFEAIGDWLKSYSQELRQLFEVESLPSYSTIRRVLLKVDYVDYATRLSQFFGVIPEPGETVSLDGKTLKGSYIVQENNPTSEPHPAVILVTAYVVEKGLILPPLQVEFGSNEITALPELIKDLALFGMVFAFDSMNTQKKTVETIVKTGNHYIAAVKGNQPTLYDGIQAQFLPTETFTQVNKGHGRTEKRTVEISKVGKHIASNWTNASTIIKIQRERKLRNKIERETCYYISDLRESASQFAERIRGYWGVENRVHYIRDVTFGEDRSRTRSGFLPSLWAITRNLAINLYRGAGFTNMAKAQRYCGYGLKHILALFRMK</sequence>
<dbReference type="KEGG" id="cyj:Cyan7822_6913"/>
<name>E0UNM5_GLOV7</name>
<evidence type="ECO:0000313" key="3">
    <source>
        <dbReference type="EMBL" id="ADN18555.1"/>
    </source>
</evidence>
<dbReference type="InterPro" id="IPR032806">
    <property type="entry name" value="YbfD_N"/>
</dbReference>
<dbReference type="GO" id="GO:0006313">
    <property type="term" value="P:DNA transposition"/>
    <property type="evidence" value="ECO:0007669"/>
    <property type="project" value="InterPro"/>
</dbReference>
<dbReference type="RefSeq" id="WP_013325680.1">
    <property type="nucleotide sequence ID" value="NC_014502.1"/>
</dbReference>
<feature type="domain" description="Transposase IS4-like" evidence="1">
    <location>
        <begin position="151"/>
        <end position="332"/>
    </location>
</feature>
<dbReference type="OrthoDB" id="582614at2"/>